<keyword evidence="3" id="KW-1185">Reference proteome</keyword>
<dbReference type="Pfam" id="PF04051">
    <property type="entry name" value="TRAPP"/>
    <property type="match status" value="1"/>
</dbReference>
<proteinExistence type="inferred from homology"/>
<dbReference type="Gene3D" id="3.30.1380.20">
    <property type="entry name" value="Trafficking protein particle complex subunit 3"/>
    <property type="match status" value="1"/>
</dbReference>
<organism evidence="2 3">
    <name type="scientific">Planoprotostelium fungivorum</name>
    <dbReference type="NCBI Taxonomy" id="1890364"/>
    <lineage>
        <taxon>Eukaryota</taxon>
        <taxon>Amoebozoa</taxon>
        <taxon>Evosea</taxon>
        <taxon>Variosea</taxon>
        <taxon>Cavosteliida</taxon>
        <taxon>Cavosteliaceae</taxon>
        <taxon>Planoprotostelium</taxon>
    </lineage>
</organism>
<dbReference type="InParanoid" id="A0A2P6N989"/>
<dbReference type="GO" id="GO:0005802">
    <property type="term" value="C:trans-Golgi network"/>
    <property type="evidence" value="ECO:0007669"/>
    <property type="project" value="TreeGrafter"/>
</dbReference>
<dbReference type="EMBL" id="MDYQ01000146">
    <property type="protein sequence ID" value="PRP80515.1"/>
    <property type="molecule type" value="Genomic_DNA"/>
</dbReference>
<gene>
    <name evidence="2" type="ORF">PROFUN_11828</name>
</gene>
<evidence type="ECO:0000313" key="3">
    <source>
        <dbReference type="Proteomes" id="UP000241769"/>
    </source>
</evidence>
<dbReference type="PANTHER" id="PTHR12817:SF0">
    <property type="entry name" value="GEO08327P1"/>
    <property type="match status" value="1"/>
</dbReference>
<dbReference type="GO" id="GO:0005801">
    <property type="term" value="C:cis-Golgi network"/>
    <property type="evidence" value="ECO:0007669"/>
    <property type="project" value="TreeGrafter"/>
</dbReference>
<dbReference type="GO" id="GO:0006888">
    <property type="term" value="P:endoplasmic reticulum to Golgi vesicle-mediated transport"/>
    <property type="evidence" value="ECO:0007669"/>
    <property type="project" value="TreeGrafter"/>
</dbReference>
<accession>A0A2P6N989</accession>
<sequence>MLSPSTLTTTRRKHHAAGVSEITFNKENKKSIIQDIASFYRLPGQLISRIAEEIDTRGLMDLSDIAHAIGHTAVSRIVHRRKFMRMSDALEFIAADFWIEVFHKKEVNIYSTTMPGTFLIFDHRWRGEDESSSSVEKDRISFPCHMIRGALCFLGVKASVEARIINNGSDDHCVFIISEL</sequence>
<comment type="similarity">
    <text evidence="1">Belongs to the TRAPP small subunits family. BET3 subfamily.</text>
</comment>
<name>A0A2P6N989_9EUKA</name>
<evidence type="ECO:0000256" key="1">
    <source>
        <dbReference type="ARBA" id="ARBA00006218"/>
    </source>
</evidence>
<comment type="caution">
    <text evidence="2">The sequence shown here is derived from an EMBL/GenBank/DDBJ whole genome shotgun (WGS) entry which is preliminary data.</text>
</comment>
<dbReference type="GO" id="GO:0030008">
    <property type="term" value="C:TRAPP complex"/>
    <property type="evidence" value="ECO:0007669"/>
    <property type="project" value="TreeGrafter"/>
</dbReference>
<dbReference type="STRING" id="1890364.A0A2P6N989"/>
<dbReference type="InterPro" id="IPR007194">
    <property type="entry name" value="TRAPP_component"/>
</dbReference>
<evidence type="ECO:0008006" key="4">
    <source>
        <dbReference type="Google" id="ProtNLM"/>
    </source>
</evidence>
<dbReference type="InterPro" id="IPR037992">
    <property type="entry name" value="TRAPPC6/Trs33"/>
</dbReference>
<dbReference type="Proteomes" id="UP000241769">
    <property type="component" value="Unassembled WGS sequence"/>
</dbReference>
<protein>
    <recommendedName>
        <fullName evidence="4">4-vinyl reductase 4VR domain-containing protein</fullName>
    </recommendedName>
</protein>
<dbReference type="InterPro" id="IPR024096">
    <property type="entry name" value="NO_sig/Golgi_transp_ligand-bd"/>
</dbReference>
<dbReference type="SUPFAM" id="SSF111126">
    <property type="entry name" value="Ligand-binding domain in the NO signalling and Golgi transport"/>
    <property type="match status" value="1"/>
</dbReference>
<reference evidence="2 3" key="1">
    <citation type="journal article" date="2018" name="Genome Biol. Evol.">
        <title>Multiple Roots of Fruiting Body Formation in Amoebozoa.</title>
        <authorList>
            <person name="Hillmann F."/>
            <person name="Forbes G."/>
            <person name="Novohradska S."/>
            <person name="Ferling I."/>
            <person name="Riege K."/>
            <person name="Groth M."/>
            <person name="Westermann M."/>
            <person name="Marz M."/>
            <person name="Spaller T."/>
            <person name="Winckler T."/>
            <person name="Schaap P."/>
            <person name="Glockner G."/>
        </authorList>
    </citation>
    <scope>NUCLEOTIDE SEQUENCE [LARGE SCALE GENOMIC DNA]</scope>
    <source>
        <strain evidence="2 3">Jena</strain>
    </source>
</reference>
<dbReference type="AlphaFoldDB" id="A0A2P6N989"/>
<dbReference type="PANTHER" id="PTHR12817">
    <property type="entry name" value="TRAFFICKING PROTEIN PARTICLE COMPLEX SUBUNIT 6B"/>
    <property type="match status" value="1"/>
</dbReference>
<evidence type="ECO:0000313" key="2">
    <source>
        <dbReference type="EMBL" id="PRP80515.1"/>
    </source>
</evidence>